<dbReference type="GO" id="GO:0051015">
    <property type="term" value="F:actin filament binding"/>
    <property type="evidence" value="ECO:0007669"/>
    <property type="project" value="TreeGrafter"/>
</dbReference>
<dbReference type="AlphaFoldDB" id="A0A836BNX5"/>
<comment type="similarity">
    <text evidence="2 6">Belongs to the ARPC2 family.</text>
</comment>
<evidence type="ECO:0000313" key="9">
    <source>
        <dbReference type="EMBL" id="KAG2483731.1"/>
    </source>
</evidence>
<dbReference type="Proteomes" id="UP000612055">
    <property type="component" value="Unassembled WGS sequence"/>
</dbReference>
<keyword evidence="3 6" id="KW-0963">Cytoplasm</keyword>
<gene>
    <name evidence="9" type="ORF">HYH03_017449</name>
</gene>
<comment type="caution">
    <text evidence="9">The sequence shown here is derived from an EMBL/GenBank/DDBJ whole genome shotgun (WGS) entry which is preliminary data.</text>
</comment>
<feature type="transmembrane region" description="Helical" evidence="8">
    <location>
        <begin position="319"/>
        <end position="335"/>
    </location>
</feature>
<evidence type="ECO:0000256" key="3">
    <source>
        <dbReference type="ARBA" id="ARBA00022490"/>
    </source>
</evidence>
<proteinExistence type="inferred from homology"/>
<dbReference type="Pfam" id="PF04045">
    <property type="entry name" value="P34-Arc"/>
    <property type="match status" value="1"/>
</dbReference>
<name>A0A836BNX5_9CHLO</name>
<keyword evidence="4 6" id="KW-0009">Actin-binding</keyword>
<evidence type="ECO:0000313" key="10">
    <source>
        <dbReference type="Proteomes" id="UP000612055"/>
    </source>
</evidence>
<evidence type="ECO:0000256" key="8">
    <source>
        <dbReference type="SAM" id="Phobius"/>
    </source>
</evidence>
<feature type="compositionally biased region" description="Pro residues" evidence="7">
    <location>
        <begin position="111"/>
        <end position="126"/>
    </location>
</feature>
<dbReference type="OrthoDB" id="148331at2759"/>
<evidence type="ECO:0000256" key="6">
    <source>
        <dbReference type="RuleBase" id="RU364015"/>
    </source>
</evidence>
<reference evidence="9" key="1">
    <citation type="journal article" date="2020" name="bioRxiv">
        <title>Comparative genomics of Chlamydomonas.</title>
        <authorList>
            <person name="Craig R.J."/>
            <person name="Hasan A.R."/>
            <person name="Ness R.W."/>
            <person name="Keightley P.D."/>
        </authorList>
    </citation>
    <scope>NUCLEOTIDE SEQUENCE</scope>
    <source>
        <strain evidence="9">CCAP 11/70</strain>
    </source>
</reference>
<dbReference type="SUPFAM" id="SSF69645">
    <property type="entry name" value="Arp2/3 complex subunits"/>
    <property type="match status" value="1"/>
</dbReference>
<comment type="subunit">
    <text evidence="6">Component of the Arp2/3 complex.</text>
</comment>
<keyword evidence="10" id="KW-1185">Reference proteome</keyword>
<keyword evidence="5 6" id="KW-0206">Cytoskeleton</keyword>
<dbReference type="GO" id="GO:0030041">
    <property type="term" value="P:actin filament polymerization"/>
    <property type="evidence" value="ECO:0007669"/>
    <property type="project" value="InterPro"/>
</dbReference>
<evidence type="ECO:0000256" key="1">
    <source>
        <dbReference type="ARBA" id="ARBA00004245"/>
    </source>
</evidence>
<comment type="subcellular location">
    <subcellularLocation>
        <location evidence="1 6">Cytoplasm</location>
        <location evidence="1 6">Cytoskeleton</location>
    </subcellularLocation>
</comment>
<keyword evidence="8" id="KW-1133">Transmembrane helix</keyword>
<accession>A0A836BNX5</accession>
<dbReference type="PANTHER" id="PTHR12058">
    <property type="entry name" value="ARP2/3 COMPLEX 34 KDA SUBUNIT"/>
    <property type="match status" value="1"/>
</dbReference>
<evidence type="ECO:0000256" key="5">
    <source>
        <dbReference type="ARBA" id="ARBA00023212"/>
    </source>
</evidence>
<dbReference type="GO" id="GO:0005200">
    <property type="term" value="F:structural constituent of cytoskeleton"/>
    <property type="evidence" value="ECO:0007669"/>
    <property type="project" value="TreeGrafter"/>
</dbReference>
<feature type="region of interest" description="Disordered" evidence="7">
    <location>
        <begin position="111"/>
        <end position="138"/>
    </location>
</feature>
<organism evidence="9 10">
    <name type="scientific">Edaphochlamys debaryana</name>
    <dbReference type="NCBI Taxonomy" id="47281"/>
    <lineage>
        <taxon>Eukaryota</taxon>
        <taxon>Viridiplantae</taxon>
        <taxon>Chlorophyta</taxon>
        <taxon>core chlorophytes</taxon>
        <taxon>Chlorophyceae</taxon>
        <taxon>CS clade</taxon>
        <taxon>Chlamydomonadales</taxon>
        <taxon>Chlamydomonadales incertae sedis</taxon>
        <taxon>Edaphochlamys</taxon>
    </lineage>
</organism>
<dbReference type="EMBL" id="JAEHOE010000168">
    <property type="protein sequence ID" value="KAG2483731.1"/>
    <property type="molecule type" value="Genomic_DNA"/>
</dbReference>
<comment type="function">
    <text evidence="6">Functions as actin-binding component of the Arp2/3 complex which is involved in regulation of actin polymerization and together with an activating nucleation-promoting factor (NPF) mediates the formation of branched actin networks.</text>
</comment>
<keyword evidence="8" id="KW-0812">Transmembrane</keyword>
<dbReference type="InterPro" id="IPR007188">
    <property type="entry name" value="ARPC2"/>
</dbReference>
<dbReference type="GO" id="GO:0034314">
    <property type="term" value="P:Arp2/3 complex-mediated actin nucleation"/>
    <property type="evidence" value="ECO:0007669"/>
    <property type="project" value="InterPro"/>
</dbReference>
<protein>
    <recommendedName>
        <fullName evidence="6">Arp2/3 complex 34 kDa subunit</fullName>
    </recommendedName>
</protein>
<evidence type="ECO:0000256" key="4">
    <source>
        <dbReference type="ARBA" id="ARBA00023203"/>
    </source>
</evidence>
<sequence length="387" mass="38966">MSGSGILISCQNRVIQARIHQLLQQKAAGQDIQPFEESAHEFGGCEYRLVVGAPAGAAPSAAPGGAPLSVRLYFSMPSLPPPFQKQARVVGADVMAHVAAAFQGVAALVPPPPGPPAPPPPAPAPAPVTTAAAAGAAGAKGPPRASCAPCPAPTPVVALEVDVPLLSRLSEGQREGWSRALASLRVLLAGHPIRQVFQALEAGTLQGGPPLLCCNTPGQAYVIKPAGPDAVALVFPLVFSSRQDAAIGVACLQEFVEARRGAALGRAPIVSYSARDVPGEMTGVDLSPVLGPGGGSLVNGGYLTFSLSRRHVAGPQQEGLVWLLACLHHFVHYHVKATKSMMHSRMRRRVAAMVDLLGGAAAGAAGGVAAAAAAAAAGGGAGLAAAP</sequence>
<dbReference type="PANTHER" id="PTHR12058:SF0">
    <property type="entry name" value="ACTIN-RELATED PROTEIN 2_3 COMPLEX SUBUNIT 2"/>
    <property type="match status" value="1"/>
</dbReference>
<dbReference type="InterPro" id="IPR034666">
    <property type="entry name" value="ARPC2/4"/>
</dbReference>
<dbReference type="GO" id="GO:0005885">
    <property type="term" value="C:Arp2/3 protein complex"/>
    <property type="evidence" value="ECO:0007669"/>
    <property type="project" value="InterPro"/>
</dbReference>
<feature type="transmembrane region" description="Helical" evidence="8">
    <location>
        <begin position="356"/>
        <end position="377"/>
    </location>
</feature>
<evidence type="ECO:0000256" key="7">
    <source>
        <dbReference type="SAM" id="MobiDB-lite"/>
    </source>
</evidence>
<feature type="compositionally biased region" description="Low complexity" evidence="7">
    <location>
        <begin position="127"/>
        <end position="138"/>
    </location>
</feature>
<keyword evidence="8" id="KW-0472">Membrane</keyword>
<evidence type="ECO:0000256" key="2">
    <source>
        <dbReference type="ARBA" id="ARBA00007192"/>
    </source>
</evidence>
<dbReference type="Gene3D" id="3.30.1460.20">
    <property type="match status" value="1"/>
</dbReference>